<protein>
    <recommendedName>
        <fullName evidence="5">NAD-dependent epimerase/dehydratase domain-containing protein</fullName>
    </recommendedName>
</protein>
<proteinExistence type="predicted"/>
<dbReference type="InterPro" id="IPR005886">
    <property type="entry name" value="UDP_G4E"/>
</dbReference>
<name>A0A8H7T2R5_9HELO</name>
<sequence>MPSFTSDLALETFSTPRKESHTRNILTMSHPHLEVSSPSSPASPLSPLSLASSVDTAITNDTIDETTLPLDASDPESYVLVVGGLGYIGSHTVLELLKADYNVIILDDLSNAYLTVLHRIQKLANEYFATQKRSMPALKFHETDYRSPVVKSILSQYALPSSWGLDQETPKSRIAGVIHFAAFKSVEESIRQPLRYYSNNISGLIEFTSTLEDFGIKTFVFSSSATVYGSAANNGIPLKEEHCSHQPITTIDSNGKTSTTPPGVSGLTSPYGRTKWMAEAILSDIATADPSWSIAALRYFNPVGCHESGLLGDDPRQKPTNLIPVIANVMRGKSPALKIFGTDWDTTDGTAVRDFIHVVDLARGHISALAAAIGGKIQGSFRTFNLGSGQGHSVVEVLGSLEKVSEMKIPAERVGRRDGDVGSCVAEVSRAKEELGWSTVKSLDDSARDVWNFMTVEQKGVEVIPELKVAA</sequence>
<evidence type="ECO:0000313" key="6">
    <source>
        <dbReference type="EMBL" id="KAG4412117.1"/>
    </source>
</evidence>
<dbReference type="FunFam" id="3.40.50.720:FF:000418">
    <property type="entry name" value="UDP-glucose 4-epimerase 5"/>
    <property type="match status" value="1"/>
</dbReference>
<feature type="region of interest" description="Disordered" evidence="4">
    <location>
        <begin position="1"/>
        <end position="23"/>
    </location>
</feature>
<keyword evidence="7" id="KW-1185">Reference proteome</keyword>
<dbReference type="GO" id="GO:0006012">
    <property type="term" value="P:galactose metabolic process"/>
    <property type="evidence" value="ECO:0007669"/>
    <property type="project" value="InterPro"/>
</dbReference>
<dbReference type="InterPro" id="IPR036291">
    <property type="entry name" value="NAD(P)-bd_dom_sf"/>
</dbReference>
<feature type="domain" description="NAD-dependent epimerase/dehydratase" evidence="5">
    <location>
        <begin position="79"/>
        <end position="375"/>
    </location>
</feature>
<dbReference type="Proteomes" id="UP000664132">
    <property type="component" value="Unassembled WGS sequence"/>
</dbReference>
<dbReference type="GO" id="GO:0005829">
    <property type="term" value="C:cytosol"/>
    <property type="evidence" value="ECO:0007669"/>
    <property type="project" value="TreeGrafter"/>
</dbReference>
<comment type="caution">
    <text evidence="6">The sequence shown here is derived from an EMBL/GenBank/DDBJ whole genome shotgun (WGS) entry which is preliminary data.</text>
</comment>
<evidence type="ECO:0000256" key="1">
    <source>
        <dbReference type="ARBA" id="ARBA00001911"/>
    </source>
</evidence>
<comment type="cofactor">
    <cofactor evidence="1">
        <name>NAD(+)</name>
        <dbReference type="ChEBI" id="CHEBI:57540"/>
    </cofactor>
</comment>
<dbReference type="PANTHER" id="PTHR43725">
    <property type="entry name" value="UDP-GLUCOSE 4-EPIMERASE"/>
    <property type="match status" value="1"/>
</dbReference>
<evidence type="ECO:0000256" key="2">
    <source>
        <dbReference type="ARBA" id="ARBA00023027"/>
    </source>
</evidence>
<organism evidence="6 7">
    <name type="scientific">Cadophora malorum</name>
    <dbReference type="NCBI Taxonomy" id="108018"/>
    <lineage>
        <taxon>Eukaryota</taxon>
        <taxon>Fungi</taxon>
        <taxon>Dikarya</taxon>
        <taxon>Ascomycota</taxon>
        <taxon>Pezizomycotina</taxon>
        <taxon>Leotiomycetes</taxon>
        <taxon>Helotiales</taxon>
        <taxon>Ploettnerulaceae</taxon>
        <taxon>Cadophora</taxon>
    </lineage>
</organism>
<accession>A0A8H7T2R5</accession>
<keyword evidence="2" id="KW-0520">NAD</keyword>
<dbReference type="InterPro" id="IPR001509">
    <property type="entry name" value="Epimerase_deHydtase"/>
</dbReference>
<dbReference type="PANTHER" id="PTHR43725:SF3">
    <property type="entry name" value="UDP-GLUCOSE 4-EPIMERASE (EUROFUNG)"/>
    <property type="match status" value="1"/>
</dbReference>
<feature type="region of interest" description="Disordered" evidence="4">
    <location>
        <begin position="248"/>
        <end position="268"/>
    </location>
</feature>
<dbReference type="AlphaFoldDB" id="A0A8H7T2R5"/>
<dbReference type="GO" id="GO:0003978">
    <property type="term" value="F:UDP-glucose 4-epimerase activity"/>
    <property type="evidence" value="ECO:0007669"/>
    <property type="project" value="InterPro"/>
</dbReference>
<dbReference type="SUPFAM" id="SSF51735">
    <property type="entry name" value="NAD(P)-binding Rossmann-fold domains"/>
    <property type="match status" value="1"/>
</dbReference>
<evidence type="ECO:0000313" key="7">
    <source>
        <dbReference type="Proteomes" id="UP000664132"/>
    </source>
</evidence>
<dbReference type="EMBL" id="JAFJYH010000408">
    <property type="protein sequence ID" value="KAG4412117.1"/>
    <property type="molecule type" value="Genomic_DNA"/>
</dbReference>
<evidence type="ECO:0000259" key="5">
    <source>
        <dbReference type="Pfam" id="PF01370"/>
    </source>
</evidence>
<dbReference type="OrthoDB" id="9402762at2759"/>
<dbReference type="CDD" id="cd05247">
    <property type="entry name" value="UDP_G4E_1_SDR_e"/>
    <property type="match status" value="1"/>
</dbReference>
<gene>
    <name evidence="6" type="ORF">IFR04_014738</name>
</gene>
<dbReference type="Gene3D" id="3.90.25.10">
    <property type="entry name" value="UDP-galactose 4-epimerase, domain 1"/>
    <property type="match status" value="1"/>
</dbReference>
<dbReference type="Pfam" id="PF01370">
    <property type="entry name" value="Epimerase"/>
    <property type="match status" value="1"/>
</dbReference>
<evidence type="ECO:0000256" key="4">
    <source>
        <dbReference type="SAM" id="MobiDB-lite"/>
    </source>
</evidence>
<evidence type="ECO:0000256" key="3">
    <source>
        <dbReference type="ARBA" id="ARBA00023235"/>
    </source>
</evidence>
<keyword evidence="3" id="KW-0413">Isomerase</keyword>
<dbReference type="Gene3D" id="3.40.50.720">
    <property type="entry name" value="NAD(P)-binding Rossmann-like Domain"/>
    <property type="match status" value="1"/>
</dbReference>
<dbReference type="PRINTS" id="PR01713">
    <property type="entry name" value="NUCEPIMERASE"/>
</dbReference>
<reference evidence="6" key="1">
    <citation type="submission" date="2021-02" db="EMBL/GenBank/DDBJ databases">
        <title>Genome sequence Cadophora malorum strain M34.</title>
        <authorList>
            <person name="Stefanovic E."/>
            <person name="Vu D."/>
            <person name="Scully C."/>
            <person name="Dijksterhuis J."/>
            <person name="Roader J."/>
            <person name="Houbraken J."/>
        </authorList>
    </citation>
    <scope>NUCLEOTIDE SEQUENCE</scope>
    <source>
        <strain evidence="6">M34</strain>
    </source>
</reference>